<protein>
    <submittedName>
        <fullName evidence="1">Uncharacterized protein</fullName>
    </submittedName>
</protein>
<reference evidence="1" key="1">
    <citation type="submission" date="2020-05" db="EMBL/GenBank/DDBJ databases">
        <title>Mycena genomes resolve the evolution of fungal bioluminescence.</title>
        <authorList>
            <person name="Tsai I.J."/>
        </authorList>
    </citation>
    <scope>NUCLEOTIDE SEQUENCE</scope>
    <source>
        <strain evidence="1">CCC161011</strain>
    </source>
</reference>
<accession>A0A8H7D348</accession>
<proteinExistence type="predicted"/>
<evidence type="ECO:0000313" key="2">
    <source>
        <dbReference type="Proteomes" id="UP000620124"/>
    </source>
</evidence>
<dbReference type="Proteomes" id="UP000620124">
    <property type="component" value="Unassembled WGS sequence"/>
</dbReference>
<keyword evidence="2" id="KW-1185">Reference proteome</keyword>
<comment type="caution">
    <text evidence="1">The sequence shown here is derived from an EMBL/GenBank/DDBJ whole genome shotgun (WGS) entry which is preliminary data.</text>
</comment>
<dbReference type="AlphaFoldDB" id="A0A8H7D348"/>
<evidence type="ECO:0000313" key="1">
    <source>
        <dbReference type="EMBL" id="KAF7360354.1"/>
    </source>
</evidence>
<sequence>MLYPQRTRESADARAALMARLPSQYPLEFDDITRIRTRYLQAERRKPYRVPTSSKRNLMGECRKRRLASSLGWGAFLKDETLRTPEGKVVRLAQEPCPIFTLPCVAQKLSEECLLRRDCRMTGDTVAPDCIMSLRTDLSSQGLNGVRRLSVDGEDDCEMPSWESSDYTSPDMEMDSAASYWGCGAPESGEIGEQLCVKAADEMFMMFIDETCMEVFEGN</sequence>
<organism evidence="1 2">
    <name type="scientific">Mycena venus</name>
    <dbReference type="NCBI Taxonomy" id="2733690"/>
    <lineage>
        <taxon>Eukaryota</taxon>
        <taxon>Fungi</taxon>
        <taxon>Dikarya</taxon>
        <taxon>Basidiomycota</taxon>
        <taxon>Agaricomycotina</taxon>
        <taxon>Agaricomycetes</taxon>
        <taxon>Agaricomycetidae</taxon>
        <taxon>Agaricales</taxon>
        <taxon>Marasmiineae</taxon>
        <taxon>Mycenaceae</taxon>
        <taxon>Mycena</taxon>
    </lineage>
</organism>
<dbReference type="OrthoDB" id="3062147at2759"/>
<gene>
    <name evidence="1" type="ORF">MVEN_00765100</name>
</gene>
<dbReference type="EMBL" id="JACAZI010000005">
    <property type="protein sequence ID" value="KAF7360354.1"/>
    <property type="molecule type" value="Genomic_DNA"/>
</dbReference>
<name>A0A8H7D348_9AGAR</name>